<dbReference type="AlphaFoldDB" id="A0A1G7GHU1"/>
<dbReference type="RefSeq" id="WP_092098717.1">
    <property type="nucleotide sequence ID" value="NZ_FNAR01000026.1"/>
</dbReference>
<evidence type="ECO:0000313" key="2">
    <source>
        <dbReference type="EMBL" id="SDE87728.1"/>
    </source>
</evidence>
<evidence type="ECO:0000313" key="1">
    <source>
        <dbReference type="EMBL" id="RSK29715.1"/>
    </source>
</evidence>
<dbReference type="Proteomes" id="UP000272481">
    <property type="component" value="Unassembled WGS sequence"/>
</dbReference>
<evidence type="ECO:0000313" key="4">
    <source>
        <dbReference type="Proteomes" id="UP000272481"/>
    </source>
</evidence>
<accession>A0A1G7GHU1</accession>
<sequence length="109" mass="12747">MEKMKLKVDDDSNKLKYVSIIRQNNGASIQDTKTNIEDNKVVLQCDYFDTDELKVFKETMEDLMSKGATIQLFQDDREVQIDYISNLISSYEQIAEDRERLDDRILGDD</sequence>
<dbReference type="OrthoDB" id="2908398at2"/>
<gene>
    <name evidence="1" type="ORF">EJA12_10905</name>
    <name evidence="2" type="ORF">SAMN04488126_12640</name>
</gene>
<dbReference type="EMBL" id="RWGW01000017">
    <property type="protein sequence ID" value="RSK29715.1"/>
    <property type="molecule type" value="Genomic_DNA"/>
</dbReference>
<proteinExistence type="predicted"/>
<reference evidence="2 3" key="1">
    <citation type="submission" date="2016-10" db="EMBL/GenBank/DDBJ databases">
        <authorList>
            <person name="de Groot N.N."/>
        </authorList>
    </citation>
    <scope>NUCLEOTIDE SEQUENCE [LARGE SCALE GENOMIC DNA]</scope>
    <source>
        <strain evidence="2 3">CGMCC 1.6762</strain>
    </source>
</reference>
<organism evidence="2 3">
    <name type="scientific">Bhargavaea beijingensis</name>
    <dbReference type="NCBI Taxonomy" id="426756"/>
    <lineage>
        <taxon>Bacteria</taxon>
        <taxon>Bacillati</taxon>
        <taxon>Bacillota</taxon>
        <taxon>Bacilli</taxon>
        <taxon>Bacillales</taxon>
        <taxon>Caryophanaceae</taxon>
        <taxon>Bhargavaea</taxon>
    </lineage>
</organism>
<dbReference type="Proteomes" id="UP000198823">
    <property type="component" value="Unassembled WGS sequence"/>
</dbReference>
<keyword evidence="4" id="KW-1185">Reference proteome</keyword>
<protein>
    <submittedName>
        <fullName evidence="2">Uncharacterized protein</fullName>
    </submittedName>
</protein>
<evidence type="ECO:0000313" key="3">
    <source>
        <dbReference type="Proteomes" id="UP000198823"/>
    </source>
</evidence>
<name>A0A1G7GHU1_9BACL</name>
<dbReference type="EMBL" id="FNAR01000026">
    <property type="protein sequence ID" value="SDE87728.1"/>
    <property type="molecule type" value="Genomic_DNA"/>
</dbReference>
<reference evidence="1 4" key="2">
    <citation type="submission" date="2018-12" db="EMBL/GenBank/DDBJ databases">
        <title>Comparitive functional genomics of dry heat resistant strains isolated from the viking spacecraft.</title>
        <authorList>
            <person name="Seuylemezian A."/>
            <person name="Vaishampayan P."/>
        </authorList>
    </citation>
    <scope>NUCLEOTIDE SEQUENCE [LARGE SCALE GENOMIC DNA]</scope>
    <source>
        <strain evidence="1 4">M6-11</strain>
    </source>
</reference>